<keyword evidence="5" id="KW-1185">Reference proteome</keyword>
<keyword evidence="1 2" id="KW-0238">DNA-binding</keyword>
<dbReference type="PROSITE" id="PS50977">
    <property type="entry name" value="HTH_TETR_2"/>
    <property type="match status" value="1"/>
</dbReference>
<dbReference type="Proteomes" id="UP001320898">
    <property type="component" value="Unassembled WGS sequence"/>
</dbReference>
<feature type="domain" description="HTH tetR-type" evidence="3">
    <location>
        <begin position="16"/>
        <end position="76"/>
    </location>
</feature>
<sequence>MNKRPYRMRKRAESQAETRRRIVEATIALHQTKGPAATSMADVAKQAGVGKVTVYRHFPDEPTLSRACSGLYFERHPFPDPQTWRRIDDPLERLRHGLGEAYAYHAETQQMMGHVLADARDHPVVRPYHALWAAAADIILDAWLPRDDETALRAGLVMALSFETWRALVKEQGLSQDQAVALIERLMCDCA</sequence>
<dbReference type="EMBL" id="JALIDZ010000005">
    <property type="protein sequence ID" value="MCT8972632.1"/>
    <property type="molecule type" value="Genomic_DNA"/>
</dbReference>
<reference evidence="4 5" key="1">
    <citation type="submission" date="2022-04" db="EMBL/GenBank/DDBJ databases">
        <authorList>
            <person name="Ye Y.-Q."/>
            <person name="Du Z.-J."/>
        </authorList>
    </citation>
    <scope>NUCLEOTIDE SEQUENCE [LARGE SCALE GENOMIC DNA]</scope>
    <source>
        <strain evidence="4 5">A6E488</strain>
    </source>
</reference>
<organism evidence="4 5">
    <name type="scientific">Microbaculum marinisediminis</name>
    <dbReference type="NCBI Taxonomy" id="2931392"/>
    <lineage>
        <taxon>Bacteria</taxon>
        <taxon>Pseudomonadati</taxon>
        <taxon>Pseudomonadota</taxon>
        <taxon>Alphaproteobacteria</taxon>
        <taxon>Hyphomicrobiales</taxon>
        <taxon>Tepidamorphaceae</taxon>
        <taxon>Microbaculum</taxon>
    </lineage>
</organism>
<protein>
    <submittedName>
        <fullName evidence="4">TetR/AcrR family transcriptional regulator</fullName>
    </submittedName>
</protein>
<evidence type="ECO:0000259" key="3">
    <source>
        <dbReference type="PROSITE" id="PS50977"/>
    </source>
</evidence>
<dbReference type="PANTHER" id="PTHR30055:SF226">
    <property type="entry name" value="HTH-TYPE TRANSCRIPTIONAL REGULATOR PKSA"/>
    <property type="match status" value="1"/>
</dbReference>
<proteinExistence type="predicted"/>
<feature type="DNA-binding region" description="H-T-H motif" evidence="2">
    <location>
        <begin position="39"/>
        <end position="58"/>
    </location>
</feature>
<dbReference type="SUPFAM" id="SSF46689">
    <property type="entry name" value="Homeodomain-like"/>
    <property type="match status" value="1"/>
</dbReference>
<dbReference type="InterPro" id="IPR009057">
    <property type="entry name" value="Homeodomain-like_sf"/>
</dbReference>
<dbReference type="PANTHER" id="PTHR30055">
    <property type="entry name" value="HTH-TYPE TRANSCRIPTIONAL REGULATOR RUTR"/>
    <property type="match status" value="1"/>
</dbReference>
<dbReference type="RefSeq" id="WP_261616208.1">
    <property type="nucleotide sequence ID" value="NZ_JALIDZ010000005.1"/>
</dbReference>
<dbReference type="Gene3D" id="1.10.357.10">
    <property type="entry name" value="Tetracycline Repressor, domain 2"/>
    <property type="match status" value="1"/>
</dbReference>
<dbReference type="AlphaFoldDB" id="A0AAW5QXI4"/>
<evidence type="ECO:0000313" key="4">
    <source>
        <dbReference type="EMBL" id="MCT8972632.1"/>
    </source>
</evidence>
<evidence type="ECO:0000256" key="1">
    <source>
        <dbReference type="ARBA" id="ARBA00023125"/>
    </source>
</evidence>
<evidence type="ECO:0000313" key="5">
    <source>
        <dbReference type="Proteomes" id="UP001320898"/>
    </source>
</evidence>
<gene>
    <name evidence="4" type="ORF">MUB46_12260</name>
</gene>
<dbReference type="GO" id="GO:0003700">
    <property type="term" value="F:DNA-binding transcription factor activity"/>
    <property type="evidence" value="ECO:0007669"/>
    <property type="project" value="TreeGrafter"/>
</dbReference>
<dbReference type="InterPro" id="IPR050109">
    <property type="entry name" value="HTH-type_TetR-like_transc_reg"/>
</dbReference>
<comment type="caution">
    <text evidence="4">The sequence shown here is derived from an EMBL/GenBank/DDBJ whole genome shotgun (WGS) entry which is preliminary data.</text>
</comment>
<dbReference type="InterPro" id="IPR001647">
    <property type="entry name" value="HTH_TetR"/>
</dbReference>
<evidence type="ECO:0000256" key="2">
    <source>
        <dbReference type="PROSITE-ProRule" id="PRU00335"/>
    </source>
</evidence>
<name>A0AAW5QXI4_9HYPH</name>
<accession>A0AAW5QXI4</accession>
<dbReference type="GO" id="GO:0000976">
    <property type="term" value="F:transcription cis-regulatory region binding"/>
    <property type="evidence" value="ECO:0007669"/>
    <property type="project" value="TreeGrafter"/>
</dbReference>
<dbReference type="Pfam" id="PF00440">
    <property type="entry name" value="TetR_N"/>
    <property type="match status" value="1"/>
</dbReference>